<comment type="caution">
    <text evidence="3">The sequence shown here is derived from an EMBL/GenBank/DDBJ whole genome shotgun (WGS) entry which is preliminary data.</text>
</comment>
<evidence type="ECO:0000256" key="2">
    <source>
        <dbReference type="SAM" id="Phobius"/>
    </source>
</evidence>
<feature type="compositionally biased region" description="Low complexity" evidence="1">
    <location>
        <begin position="1"/>
        <end position="26"/>
    </location>
</feature>
<keyword evidence="2" id="KW-0472">Membrane</keyword>
<gene>
    <name evidence="3" type="ORF">C7B64_18310</name>
</gene>
<reference evidence="3 4" key="1">
    <citation type="submission" date="2018-02" db="EMBL/GenBank/DDBJ databases">
        <authorList>
            <person name="Cohen D.B."/>
            <person name="Kent A.D."/>
        </authorList>
    </citation>
    <scope>NUCLEOTIDE SEQUENCE [LARGE SCALE GENOMIC DNA]</scope>
    <source>
        <strain evidence="3 4">CCAP 1448/3</strain>
    </source>
</reference>
<reference evidence="3 4" key="2">
    <citation type="submission" date="2018-03" db="EMBL/GenBank/DDBJ databases">
        <title>The ancient ancestry and fast evolution of plastids.</title>
        <authorList>
            <person name="Moore K.R."/>
            <person name="Magnabosco C."/>
            <person name="Momper L."/>
            <person name="Gold D.A."/>
            <person name="Bosak T."/>
            <person name="Fournier G.P."/>
        </authorList>
    </citation>
    <scope>NUCLEOTIDE SEQUENCE [LARGE SCALE GENOMIC DNA]</scope>
    <source>
        <strain evidence="3 4">CCAP 1448/3</strain>
    </source>
</reference>
<keyword evidence="2" id="KW-1133">Transmembrane helix</keyword>
<sequence length="67" mass="7522">MTDPFPTSETPATTSETTETQPTKPEGSYVKLAMRNMVRKRGTSLKHFFLTAFGLLAFFIGMAYLTR</sequence>
<dbReference type="EMBL" id="PVWJ01000107">
    <property type="protein sequence ID" value="PSB01444.1"/>
    <property type="molecule type" value="Genomic_DNA"/>
</dbReference>
<evidence type="ECO:0000256" key="1">
    <source>
        <dbReference type="SAM" id="MobiDB-lite"/>
    </source>
</evidence>
<feature type="region of interest" description="Disordered" evidence="1">
    <location>
        <begin position="1"/>
        <end position="28"/>
    </location>
</feature>
<keyword evidence="4" id="KW-1185">Reference proteome</keyword>
<protein>
    <submittedName>
        <fullName evidence="3">DUF3285 domain-containing protein</fullName>
    </submittedName>
</protein>
<evidence type="ECO:0000313" key="4">
    <source>
        <dbReference type="Proteomes" id="UP000238762"/>
    </source>
</evidence>
<evidence type="ECO:0000313" key="3">
    <source>
        <dbReference type="EMBL" id="PSB01444.1"/>
    </source>
</evidence>
<dbReference type="AlphaFoldDB" id="A0A2T1BZR3"/>
<feature type="transmembrane region" description="Helical" evidence="2">
    <location>
        <begin position="45"/>
        <end position="65"/>
    </location>
</feature>
<name>A0A2T1BZR3_9CYAN</name>
<dbReference type="InterPro" id="IPR021702">
    <property type="entry name" value="DUF3285"/>
</dbReference>
<proteinExistence type="predicted"/>
<organism evidence="3 4">
    <name type="scientific">Merismopedia glauca CCAP 1448/3</name>
    <dbReference type="NCBI Taxonomy" id="1296344"/>
    <lineage>
        <taxon>Bacteria</taxon>
        <taxon>Bacillati</taxon>
        <taxon>Cyanobacteriota</taxon>
        <taxon>Cyanophyceae</taxon>
        <taxon>Synechococcales</taxon>
        <taxon>Merismopediaceae</taxon>
        <taxon>Merismopedia</taxon>
    </lineage>
</organism>
<keyword evidence="2" id="KW-0812">Transmembrane</keyword>
<accession>A0A2T1BZR3</accession>
<dbReference type="RefSeq" id="WP_106290093.1">
    <property type="nucleotide sequence ID" value="NZ_CAWNTC010000138.1"/>
</dbReference>
<dbReference type="Proteomes" id="UP000238762">
    <property type="component" value="Unassembled WGS sequence"/>
</dbReference>
<dbReference type="Pfam" id="PF11688">
    <property type="entry name" value="DUF3285"/>
    <property type="match status" value="1"/>
</dbReference>